<evidence type="ECO:0000313" key="2">
    <source>
        <dbReference type="Proteomes" id="UP000479190"/>
    </source>
</evidence>
<accession>A0A6H5J8Z9</accession>
<feature type="non-terminal residue" evidence="1">
    <location>
        <position position="142"/>
    </location>
</feature>
<organism evidence="1 2">
    <name type="scientific">Trichogramma brassicae</name>
    <dbReference type="NCBI Taxonomy" id="86971"/>
    <lineage>
        <taxon>Eukaryota</taxon>
        <taxon>Metazoa</taxon>
        <taxon>Ecdysozoa</taxon>
        <taxon>Arthropoda</taxon>
        <taxon>Hexapoda</taxon>
        <taxon>Insecta</taxon>
        <taxon>Pterygota</taxon>
        <taxon>Neoptera</taxon>
        <taxon>Endopterygota</taxon>
        <taxon>Hymenoptera</taxon>
        <taxon>Apocrita</taxon>
        <taxon>Proctotrupomorpha</taxon>
        <taxon>Chalcidoidea</taxon>
        <taxon>Trichogrammatidae</taxon>
        <taxon>Trichogramma</taxon>
    </lineage>
</organism>
<dbReference type="EMBL" id="CADCXV010001527">
    <property type="protein sequence ID" value="CAB0045109.1"/>
    <property type="molecule type" value="Genomic_DNA"/>
</dbReference>
<dbReference type="AlphaFoldDB" id="A0A6H5J8Z9"/>
<proteinExistence type="predicted"/>
<gene>
    <name evidence="1" type="ORF">TBRA_LOCUS16655</name>
</gene>
<keyword evidence="2" id="KW-1185">Reference proteome</keyword>
<protein>
    <submittedName>
        <fullName evidence="1">Uncharacterized protein</fullName>
    </submittedName>
</protein>
<evidence type="ECO:0000313" key="1">
    <source>
        <dbReference type="EMBL" id="CAB0045109.1"/>
    </source>
</evidence>
<name>A0A6H5J8Z9_9HYME</name>
<dbReference type="Proteomes" id="UP000479190">
    <property type="component" value="Unassembled WGS sequence"/>
</dbReference>
<sequence>MNYKSFRNLFPFFLSWCDDDDAFGCENKQMHHKILDECGKIHQARGKLRYLKNVELRDEICWQKIDRSKRRRIFCRKVKMRDDWKIKNKRQKLAATLSNKEVKTTAAVGLRENSNDRQGLALEKIWKRQPCNERERRSLIES</sequence>
<reference evidence="1 2" key="1">
    <citation type="submission" date="2020-02" db="EMBL/GenBank/DDBJ databases">
        <authorList>
            <person name="Ferguson B K."/>
        </authorList>
    </citation>
    <scope>NUCLEOTIDE SEQUENCE [LARGE SCALE GENOMIC DNA]</scope>
</reference>